<evidence type="ECO:0000313" key="2">
    <source>
        <dbReference type="Proteomes" id="UP001597318"/>
    </source>
</evidence>
<comment type="caution">
    <text evidence="1">The sequence shown here is derived from an EMBL/GenBank/DDBJ whole genome shotgun (WGS) entry which is preliminary data.</text>
</comment>
<accession>A0ABW5BU22</accession>
<dbReference type="RefSeq" id="WP_247342600.1">
    <property type="nucleotide sequence ID" value="NZ_CP095550.1"/>
</dbReference>
<keyword evidence="2" id="KW-1185">Reference proteome</keyword>
<evidence type="ECO:0000313" key="1">
    <source>
        <dbReference type="EMBL" id="MFD2212318.1"/>
    </source>
</evidence>
<dbReference type="EMBL" id="JBHUIK010000001">
    <property type="protein sequence ID" value="MFD2212318.1"/>
    <property type="molecule type" value="Genomic_DNA"/>
</dbReference>
<sequence length="90" mass="10391">MDNKILIERLRGIPELKLNKHVSSEKLNGECITRNPNSRRKNVIGDINPTGNSFLLYKNGEWHPNKKLGILTLEEAIIWIEKDIENISKK</sequence>
<dbReference type="Proteomes" id="UP001597318">
    <property type="component" value="Unassembled WGS sequence"/>
</dbReference>
<protein>
    <submittedName>
        <fullName evidence="1">Uncharacterized protein</fullName>
    </submittedName>
</protein>
<name>A0ABW5BU22_9BACI</name>
<reference evidence="2" key="1">
    <citation type="journal article" date="2019" name="Int. J. Syst. Evol. Microbiol.">
        <title>The Global Catalogue of Microorganisms (GCM) 10K type strain sequencing project: providing services to taxonomists for standard genome sequencing and annotation.</title>
        <authorList>
            <consortium name="The Broad Institute Genomics Platform"/>
            <consortium name="The Broad Institute Genome Sequencing Center for Infectious Disease"/>
            <person name="Wu L."/>
            <person name="Ma J."/>
        </authorList>
    </citation>
    <scope>NUCLEOTIDE SEQUENCE [LARGE SCALE GENOMIC DNA]</scope>
    <source>
        <strain evidence="2">CGMCC 1.15474</strain>
    </source>
</reference>
<proteinExistence type="predicted"/>
<organism evidence="1 2">
    <name type="scientific">Metabacillus endolithicus</name>
    <dbReference type="NCBI Taxonomy" id="1535204"/>
    <lineage>
        <taxon>Bacteria</taxon>
        <taxon>Bacillati</taxon>
        <taxon>Bacillota</taxon>
        <taxon>Bacilli</taxon>
        <taxon>Bacillales</taxon>
        <taxon>Bacillaceae</taxon>
        <taxon>Metabacillus</taxon>
    </lineage>
</organism>
<gene>
    <name evidence="1" type="ORF">ACFSKK_01175</name>
</gene>